<dbReference type="Gene3D" id="3.40.33.10">
    <property type="entry name" value="CAP"/>
    <property type="match status" value="1"/>
</dbReference>
<reference evidence="2" key="1">
    <citation type="submission" date="2019-06" db="EMBL/GenBank/DDBJ databases">
        <authorList>
            <consortium name="Wellcome Sanger Institute Data Sharing"/>
        </authorList>
    </citation>
    <scope>NUCLEOTIDE SEQUENCE [LARGE SCALE GENOMIC DNA]</scope>
</reference>
<evidence type="ECO:0000259" key="1">
    <source>
        <dbReference type="PROSITE" id="PS00022"/>
    </source>
</evidence>
<dbReference type="Proteomes" id="UP000472271">
    <property type="component" value="Chromosome 3"/>
</dbReference>
<dbReference type="Pfam" id="PF00188">
    <property type="entry name" value="CAP"/>
    <property type="match status" value="1"/>
</dbReference>
<evidence type="ECO:0000313" key="2">
    <source>
        <dbReference type="Ensembl" id="ENSSORP00005030975.1"/>
    </source>
</evidence>
<feature type="domain" description="EGF-like" evidence="1">
    <location>
        <begin position="239"/>
        <end position="250"/>
    </location>
</feature>
<keyword evidence="3" id="KW-1185">Reference proteome</keyword>
<dbReference type="PROSITE" id="PS00022">
    <property type="entry name" value="EGF_1"/>
    <property type="match status" value="1"/>
</dbReference>
<dbReference type="InterPro" id="IPR000742">
    <property type="entry name" value="EGF"/>
</dbReference>
<protein>
    <submittedName>
        <fullName evidence="2">C-type lectin domain family 18 member A</fullName>
    </submittedName>
</protein>
<reference evidence="2" key="3">
    <citation type="submission" date="2025-09" db="UniProtKB">
        <authorList>
            <consortium name="Ensembl"/>
        </authorList>
    </citation>
    <scope>IDENTIFICATION</scope>
</reference>
<dbReference type="AlphaFoldDB" id="A0A673AMR6"/>
<dbReference type="InParanoid" id="A0A673AMR6"/>
<accession>A0A673AMR6</accession>
<reference evidence="2" key="2">
    <citation type="submission" date="2025-08" db="UniProtKB">
        <authorList>
            <consortium name="Ensembl"/>
        </authorList>
    </citation>
    <scope>IDENTIFICATION</scope>
</reference>
<dbReference type="SUPFAM" id="SSF55797">
    <property type="entry name" value="PR-1-like"/>
    <property type="match status" value="1"/>
</dbReference>
<proteinExistence type="predicted"/>
<evidence type="ECO:0000313" key="3">
    <source>
        <dbReference type="Proteomes" id="UP000472271"/>
    </source>
</evidence>
<dbReference type="Ensembl" id="ENSSORT00005031840.1">
    <property type="protein sequence ID" value="ENSSORP00005030975.1"/>
    <property type="gene ID" value="ENSSORG00005014775.1"/>
</dbReference>
<dbReference type="InterPro" id="IPR014044">
    <property type="entry name" value="CAP_dom"/>
</dbReference>
<dbReference type="InterPro" id="IPR035940">
    <property type="entry name" value="CAP_sf"/>
</dbReference>
<organism evidence="2 3">
    <name type="scientific">Sphaeramia orbicularis</name>
    <name type="common">orbiculate cardinalfish</name>
    <dbReference type="NCBI Taxonomy" id="375764"/>
    <lineage>
        <taxon>Eukaryota</taxon>
        <taxon>Metazoa</taxon>
        <taxon>Chordata</taxon>
        <taxon>Craniata</taxon>
        <taxon>Vertebrata</taxon>
        <taxon>Euteleostomi</taxon>
        <taxon>Actinopterygii</taxon>
        <taxon>Neopterygii</taxon>
        <taxon>Teleostei</taxon>
        <taxon>Neoteleostei</taxon>
        <taxon>Acanthomorphata</taxon>
        <taxon>Gobiaria</taxon>
        <taxon>Kurtiformes</taxon>
        <taxon>Apogonoidei</taxon>
        <taxon>Apogonidae</taxon>
        <taxon>Apogoninae</taxon>
        <taxon>Sphaeramia</taxon>
    </lineage>
</organism>
<sequence length="288" mass="32124">MLLTFLQVRFSGIYPFESTTAKLVNCATYSSVYTVAHNECQSVWVGSTGWQVAQGASVLEWDEELAAFAKERAALCHTDAAPQDLSSLRHIGWNTHFSAHGNASFTDTIDSWFAEGQSYSYLTGQCRENTTCQHYTQVHTSILNKYLIQPECKLETRSKAESCSVCVILYFCFYRGNWEVKGQLVMPYKAGLYCSLCTSSMSGCFKLWDHIGGLCEIPRNPCRMSCGQHGRLNISSCKCQCDPGFTGRFCQVRCSVQCIHGHFKEEECSCLCDIGYGGSTFPFTPVTS</sequence>
<name>A0A673AMR6_9TELE</name>